<feature type="region of interest" description="Disordered" evidence="1">
    <location>
        <begin position="113"/>
        <end position="213"/>
    </location>
</feature>
<sequence length="213" mass="22612">MGPKAESGDPGQRLAMRSARRRGTAPGACPGEAACNCSGSRRTGLEVGSVSQVTLHRLRCMRLRGVSRKWNVASRAGCREKPDQILPPRGPFCGQGLHRFCVRRARWRWPPKPFRRPSCQTQRTSIERGAGGPVWEKSRASASEGSGTEAPAPGRFGMACAASSGEPLLPPHAGDAGGLQNAQMAGQESGHVAVLLRDGQRKESMGSAGSEVM</sequence>
<evidence type="ECO:0000256" key="1">
    <source>
        <dbReference type="SAM" id="MobiDB-lite"/>
    </source>
</evidence>
<reference evidence="2" key="1">
    <citation type="journal article" date="2020" name="Mol. Plant Microbe Interact.">
        <title>Genome Sequence of the Biocontrol Agent Coniothyrium minitans strain Conio (IMI 134523).</title>
        <authorList>
            <person name="Patel D."/>
            <person name="Shittu T.A."/>
            <person name="Baroncelli R."/>
            <person name="Muthumeenakshi S."/>
            <person name="Osborne T.H."/>
            <person name="Janganan T.K."/>
            <person name="Sreenivasaprasad S."/>
        </authorList>
    </citation>
    <scope>NUCLEOTIDE SEQUENCE</scope>
    <source>
        <strain evidence="2">Conio</strain>
    </source>
</reference>
<accession>A0A9P6G8P5</accession>
<keyword evidence="3" id="KW-1185">Reference proteome</keyword>
<evidence type="ECO:0000313" key="2">
    <source>
        <dbReference type="EMBL" id="KAF9730962.1"/>
    </source>
</evidence>
<protein>
    <submittedName>
        <fullName evidence="2">Uncharacterized protein</fullName>
    </submittedName>
</protein>
<dbReference type="OrthoDB" id="10672880at2759"/>
<dbReference type="Proteomes" id="UP000756921">
    <property type="component" value="Unassembled WGS sequence"/>
</dbReference>
<comment type="caution">
    <text evidence="2">The sequence shown here is derived from an EMBL/GenBank/DDBJ whole genome shotgun (WGS) entry which is preliminary data.</text>
</comment>
<organism evidence="2 3">
    <name type="scientific">Paraphaeosphaeria minitans</name>
    <dbReference type="NCBI Taxonomy" id="565426"/>
    <lineage>
        <taxon>Eukaryota</taxon>
        <taxon>Fungi</taxon>
        <taxon>Dikarya</taxon>
        <taxon>Ascomycota</taxon>
        <taxon>Pezizomycotina</taxon>
        <taxon>Dothideomycetes</taxon>
        <taxon>Pleosporomycetidae</taxon>
        <taxon>Pleosporales</taxon>
        <taxon>Massarineae</taxon>
        <taxon>Didymosphaeriaceae</taxon>
        <taxon>Paraphaeosphaeria</taxon>
    </lineage>
</organism>
<dbReference type="AlphaFoldDB" id="A0A9P6G8P5"/>
<name>A0A9P6G8P5_9PLEO</name>
<feature type="region of interest" description="Disordered" evidence="1">
    <location>
        <begin position="1"/>
        <end position="27"/>
    </location>
</feature>
<proteinExistence type="predicted"/>
<gene>
    <name evidence="2" type="ORF">PMIN01_10920</name>
</gene>
<evidence type="ECO:0000313" key="3">
    <source>
        <dbReference type="Proteomes" id="UP000756921"/>
    </source>
</evidence>
<dbReference type="EMBL" id="WJXW01000013">
    <property type="protein sequence ID" value="KAF9730962.1"/>
    <property type="molecule type" value="Genomic_DNA"/>
</dbReference>